<feature type="region of interest" description="Disordered" evidence="1">
    <location>
        <begin position="1"/>
        <end position="48"/>
    </location>
</feature>
<comment type="caution">
    <text evidence="2">The sequence shown here is derived from an EMBL/GenBank/DDBJ whole genome shotgun (WGS) entry which is preliminary data.</text>
</comment>
<accession>A0A4Y2D6A1</accession>
<evidence type="ECO:0000256" key="1">
    <source>
        <dbReference type="SAM" id="MobiDB-lite"/>
    </source>
</evidence>
<sequence>MSNFPSTYKSPKPVAIPSSSGAKNGKILPQPISQTREVPPASQDSSGFKLVKEKTQYSQIQFANDNKIKHNTASIFLENIAKQSPIFFRKSSLQ</sequence>
<dbReference type="AlphaFoldDB" id="A0A4Y2D6A1"/>
<reference evidence="2 3" key="1">
    <citation type="journal article" date="2019" name="Sci. Rep.">
        <title>Orb-weaving spider Araneus ventricosus genome elucidates the spidroin gene catalogue.</title>
        <authorList>
            <person name="Kono N."/>
            <person name="Nakamura H."/>
            <person name="Ohtoshi R."/>
            <person name="Moran D.A.P."/>
            <person name="Shinohara A."/>
            <person name="Yoshida Y."/>
            <person name="Fujiwara M."/>
            <person name="Mori M."/>
            <person name="Tomita M."/>
            <person name="Arakawa K."/>
        </authorList>
    </citation>
    <scope>NUCLEOTIDE SEQUENCE [LARGE SCALE GENOMIC DNA]</scope>
</reference>
<organism evidence="2 3">
    <name type="scientific">Araneus ventricosus</name>
    <name type="common">Orbweaver spider</name>
    <name type="synonym">Epeira ventricosa</name>
    <dbReference type="NCBI Taxonomy" id="182803"/>
    <lineage>
        <taxon>Eukaryota</taxon>
        <taxon>Metazoa</taxon>
        <taxon>Ecdysozoa</taxon>
        <taxon>Arthropoda</taxon>
        <taxon>Chelicerata</taxon>
        <taxon>Arachnida</taxon>
        <taxon>Araneae</taxon>
        <taxon>Araneomorphae</taxon>
        <taxon>Entelegynae</taxon>
        <taxon>Araneoidea</taxon>
        <taxon>Araneidae</taxon>
        <taxon>Araneus</taxon>
    </lineage>
</organism>
<keyword evidence="3" id="KW-1185">Reference proteome</keyword>
<evidence type="ECO:0000313" key="2">
    <source>
        <dbReference type="EMBL" id="GBM11498.1"/>
    </source>
</evidence>
<dbReference type="Proteomes" id="UP000499080">
    <property type="component" value="Unassembled WGS sequence"/>
</dbReference>
<protein>
    <submittedName>
        <fullName evidence="2">Uncharacterized protein</fullName>
    </submittedName>
</protein>
<gene>
    <name evidence="2" type="ORF">AVEN_240641_1</name>
</gene>
<feature type="compositionally biased region" description="Polar residues" evidence="1">
    <location>
        <begin position="31"/>
        <end position="46"/>
    </location>
</feature>
<name>A0A4Y2D6A1_ARAVE</name>
<proteinExistence type="predicted"/>
<evidence type="ECO:0000313" key="3">
    <source>
        <dbReference type="Proteomes" id="UP000499080"/>
    </source>
</evidence>
<dbReference type="EMBL" id="BGPR01000300">
    <property type="protein sequence ID" value="GBM11498.1"/>
    <property type="molecule type" value="Genomic_DNA"/>
</dbReference>